<proteinExistence type="predicted"/>
<feature type="transmembrane region" description="Helical" evidence="1">
    <location>
        <begin position="245"/>
        <end position="268"/>
    </location>
</feature>
<keyword evidence="3" id="KW-1185">Reference proteome</keyword>
<dbReference type="EMBL" id="VYZN01000013">
    <property type="protein sequence ID" value="KAE9540793.1"/>
    <property type="molecule type" value="Genomic_DNA"/>
</dbReference>
<comment type="caution">
    <text evidence="2">The sequence shown here is derived from an EMBL/GenBank/DDBJ whole genome shotgun (WGS) entry which is preliminary data.</text>
</comment>
<organism evidence="2 3">
    <name type="scientific">Aphis glycines</name>
    <name type="common">Soybean aphid</name>
    <dbReference type="NCBI Taxonomy" id="307491"/>
    <lineage>
        <taxon>Eukaryota</taxon>
        <taxon>Metazoa</taxon>
        <taxon>Ecdysozoa</taxon>
        <taxon>Arthropoda</taxon>
        <taxon>Hexapoda</taxon>
        <taxon>Insecta</taxon>
        <taxon>Pterygota</taxon>
        <taxon>Neoptera</taxon>
        <taxon>Paraneoptera</taxon>
        <taxon>Hemiptera</taxon>
        <taxon>Sternorrhyncha</taxon>
        <taxon>Aphidomorpha</taxon>
        <taxon>Aphidoidea</taxon>
        <taxon>Aphididae</taxon>
        <taxon>Aphidini</taxon>
        <taxon>Aphis</taxon>
        <taxon>Aphis</taxon>
    </lineage>
</organism>
<gene>
    <name evidence="2" type="ORF">AGLY_004038</name>
</gene>
<keyword evidence="1" id="KW-0472">Membrane</keyword>
<protein>
    <submittedName>
        <fullName evidence="2">Uncharacterized protein</fullName>
    </submittedName>
</protein>
<name>A0A6G0TZ90_APHGL</name>
<sequence>MLRKLKMGNVFIAFCFYFALKRQHDSWNPNILRLYGVIKNTPCVCIITAGQPELFGYDSIKEHPSKSRRAVNYFENQNPPRIYCDKTSKKTLNLVCHVSAGHSHEIGGNIKESQHLKKREKESFKKCRKTDEKFYPSIVSVLFGLSPVFVDDFINHRVHYKIIFICKLQVRAEIDIIYKITTYSSQFDNHHRASTNKLKYTIINNQLSMFICTLITELYLYLFGDINILLQLFANTDMSGQLSKALLYSSVIKWVLLSCTLGAVWITII</sequence>
<keyword evidence="1" id="KW-1133">Transmembrane helix</keyword>
<dbReference type="Proteomes" id="UP000475862">
    <property type="component" value="Unassembled WGS sequence"/>
</dbReference>
<dbReference type="AlphaFoldDB" id="A0A6G0TZ90"/>
<evidence type="ECO:0000313" key="3">
    <source>
        <dbReference type="Proteomes" id="UP000475862"/>
    </source>
</evidence>
<reference evidence="2 3" key="1">
    <citation type="submission" date="2019-08" db="EMBL/GenBank/DDBJ databases">
        <title>The genome of the soybean aphid Biotype 1, its phylome, world population structure and adaptation to the North American continent.</title>
        <authorList>
            <person name="Giordano R."/>
            <person name="Donthu R.K."/>
            <person name="Hernandez A.G."/>
            <person name="Wright C.L."/>
            <person name="Zimin A.V."/>
        </authorList>
    </citation>
    <scope>NUCLEOTIDE SEQUENCE [LARGE SCALE GENOMIC DNA]</scope>
    <source>
        <tissue evidence="2">Whole aphids</tissue>
    </source>
</reference>
<feature type="transmembrane region" description="Helical" evidence="1">
    <location>
        <begin position="207"/>
        <end position="233"/>
    </location>
</feature>
<keyword evidence="1" id="KW-0812">Transmembrane</keyword>
<accession>A0A6G0TZ90</accession>
<evidence type="ECO:0000256" key="1">
    <source>
        <dbReference type="SAM" id="Phobius"/>
    </source>
</evidence>
<evidence type="ECO:0000313" key="2">
    <source>
        <dbReference type="EMBL" id="KAE9540793.1"/>
    </source>
</evidence>